<dbReference type="OrthoDB" id="7451367at2"/>
<evidence type="ECO:0000313" key="2">
    <source>
        <dbReference type="Proteomes" id="UP000185192"/>
    </source>
</evidence>
<name>A0A1N6CU61_9SPHN</name>
<dbReference type="AlphaFoldDB" id="A0A1N6CU61"/>
<dbReference type="Proteomes" id="UP000185192">
    <property type="component" value="Unassembled WGS sequence"/>
</dbReference>
<protein>
    <submittedName>
        <fullName evidence="1">Uncharacterized protein</fullName>
    </submittedName>
</protein>
<keyword evidence="2" id="KW-1185">Reference proteome</keyword>
<proteinExistence type="predicted"/>
<reference evidence="2" key="1">
    <citation type="submission" date="2016-11" db="EMBL/GenBank/DDBJ databases">
        <authorList>
            <person name="Varghese N."/>
            <person name="Submissions S."/>
        </authorList>
    </citation>
    <scope>NUCLEOTIDE SEQUENCE [LARGE SCALE GENOMIC DNA]</scope>
    <source>
        <strain evidence="2">DSM 22363</strain>
    </source>
</reference>
<sequence length="69" mass="7744">MQLPVFIDSTNFSDAQQLISNFGDEAGLEAANRADKSRALGNHLHYCKWRQVERLCVLLSIDQTLGTVH</sequence>
<gene>
    <name evidence="1" type="ORF">SAMN02745824_0993</name>
</gene>
<organism evidence="1 2">
    <name type="scientific">Parasphingorhabdus marina DSM 22363</name>
    <dbReference type="NCBI Taxonomy" id="1123272"/>
    <lineage>
        <taxon>Bacteria</taxon>
        <taxon>Pseudomonadati</taxon>
        <taxon>Pseudomonadota</taxon>
        <taxon>Alphaproteobacteria</taxon>
        <taxon>Sphingomonadales</taxon>
        <taxon>Sphingomonadaceae</taxon>
        <taxon>Parasphingorhabdus</taxon>
    </lineage>
</organism>
<accession>A0A1N6CU61</accession>
<dbReference type="EMBL" id="FSQW01000001">
    <property type="protein sequence ID" value="SIN62006.1"/>
    <property type="molecule type" value="Genomic_DNA"/>
</dbReference>
<dbReference type="RefSeq" id="WP_074203984.1">
    <property type="nucleotide sequence ID" value="NZ_FSQW01000001.1"/>
</dbReference>
<evidence type="ECO:0000313" key="1">
    <source>
        <dbReference type="EMBL" id="SIN62006.1"/>
    </source>
</evidence>